<sequence length="122" mass="13191">MAPVVLQQAVKKPLGLAILRRETRERRGKRGRKTRISKDAPPALPSSTVPSVLLVQGLQGLWGRALETRSLSRTGGYLREKELLEGILTGAAPNLSSCVRPGFSATQGFLGEGWLTLRSLTS</sequence>
<evidence type="ECO:0000313" key="3">
    <source>
        <dbReference type="Proteomes" id="UP001054837"/>
    </source>
</evidence>
<accession>A0AAV4U654</accession>
<protein>
    <submittedName>
        <fullName evidence="2">Uncharacterized protein</fullName>
    </submittedName>
</protein>
<feature type="region of interest" description="Disordered" evidence="1">
    <location>
        <begin position="21"/>
        <end position="48"/>
    </location>
</feature>
<proteinExistence type="predicted"/>
<feature type="compositionally biased region" description="Basic residues" evidence="1">
    <location>
        <begin position="26"/>
        <end position="35"/>
    </location>
</feature>
<evidence type="ECO:0000256" key="1">
    <source>
        <dbReference type="SAM" id="MobiDB-lite"/>
    </source>
</evidence>
<comment type="caution">
    <text evidence="2">The sequence shown here is derived from an EMBL/GenBank/DDBJ whole genome shotgun (WGS) entry which is preliminary data.</text>
</comment>
<organism evidence="2 3">
    <name type="scientific">Caerostris darwini</name>
    <dbReference type="NCBI Taxonomy" id="1538125"/>
    <lineage>
        <taxon>Eukaryota</taxon>
        <taxon>Metazoa</taxon>
        <taxon>Ecdysozoa</taxon>
        <taxon>Arthropoda</taxon>
        <taxon>Chelicerata</taxon>
        <taxon>Arachnida</taxon>
        <taxon>Araneae</taxon>
        <taxon>Araneomorphae</taxon>
        <taxon>Entelegynae</taxon>
        <taxon>Araneoidea</taxon>
        <taxon>Araneidae</taxon>
        <taxon>Caerostris</taxon>
    </lineage>
</organism>
<evidence type="ECO:0000313" key="2">
    <source>
        <dbReference type="EMBL" id="GIY53217.1"/>
    </source>
</evidence>
<keyword evidence="3" id="KW-1185">Reference proteome</keyword>
<name>A0AAV4U654_9ARAC</name>
<reference evidence="2 3" key="1">
    <citation type="submission" date="2021-06" db="EMBL/GenBank/DDBJ databases">
        <title>Caerostris darwini draft genome.</title>
        <authorList>
            <person name="Kono N."/>
            <person name="Arakawa K."/>
        </authorList>
    </citation>
    <scope>NUCLEOTIDE SEQUENCE [LARGE SCALE GENOMIC DNA]</scope>
</reference>
<dbReference type="EMBL" id="BPLQ01010742">
    <property type="protein sequence ID" value="GIY53217.1"/>
    <property type="molecule type" value="Genomic_DNA"/>
</dbReference>
<dbReference type="AlphaFoldDB" id="A0AAV4U654"/>
<dbReference type="Proteomes" id="UP001054837">
    <property type="component" value="Unassembled WGS sequence"/>
</dbReference>
<gene>
    <name evidence="2" type="ORF">CDAR_51431</name>
</gene>